<reference evidence="4 5" key="1">
    <citation type="submission" date="2024-12" db="EMBL/GenBank/DDBJ databases">
        <authorList>
            <person name="Lee Y."/>
        </authorList>
    </citation>
    <scope>NUCLEOTIDE SEQUENCE [LARGE SCALE GENOMIC DNA]</scope>
    <source>
        <strain evidence="4 5">03SUJ4</strain>
    </source>
</reference>
<dbReference type="Pfam" id="PF02321">
    <property type="entry name" value="OEP"/>
    <property type="match status" value="1"/>
</dbReference>
<keyword evidence="3" id="KW-0732">Signal</keyword>
<gene>
    <name evidence="4" type="ORF">ACK2TP_17595</name>
</gene>
<feature type="compositionally biased region" description="Basic residues" evidence="2">
    <location>
        <begin position="40"/>
        <end position="50"/>
    </location>
</feature>
<feature type="compositionally biased region" description="Polar residues" evidence="2">
    <location>
        <begin position="108"/>
        <end position="120"/>
    </location>
</feature>
<feature type="compositionally biased region" description="Low complexity" evidence="2">
    <location>
        <begin position="541"/>
        <end position="552"/>
    </location>
</feature>
<feature type="region of interest" description="Disordered" evidence="2">
    <location>
        <begin position="541"/>
        <end position="562"/>
    </location>
</feature>
<feature type="signal peptide" evidence="3">
    <location>
        <begin position="1"/>
        <end position="18"/>
    </location>
</feature>
<dbReference type="InterPro" id="IPR010131">
    <property type="entry name" value="MdtP/NodT-like"/>
</dbReference>
<evidence type="ECO:0000256" key="3">
    <source>
        <dbReference type="SAM" id="SignalP"/>
    </source>
</evidence>
<dbReference type="SUPFAM" id="SSF56954">
    <property type="entry name" value="Outer membrane efflux proteins (OEP)"/>
    <property type="match status" value="1"/>
</dbReference>
<evidence type="ECO:0000256" key="2">
    <source>
        <dbReference type="SAM" id="MobiDB-lite"/>
    </source>
</evidence>
<feature type="region of interest" description="Disordered" evidence="2">
    <location>
        <begin position="22"/>
        <end position="133"/>
    </location>
</feature>
<dbReference type="Gene3D" id="1.20.1600.10">
    <property type="entry name" value="Outer membrane efflux proteins (OEP)"/>
    <property type="match status" value="1"/>
</dbReference>
<dbReference type="RefSeq" id="WP_344688583.1">
    <property type="nucleotide sequence ID" value="NZ_BAABBH010000003.1"/>
</dbReference>
<dbReference type="Proteomes" id="UP001634747">
    <property type="component" value="Unassembled WGS sequence"/>
</dbReference>
<protein>
    <submittedName>
        <fullName evidence="4">TolC family protein</fullName>
    </submittedName>
</protein>
<organism evidence="4 5">
    <name type="scientific">Terriglobus aquaticus</name>
    <dbReference type="NCBI Taxonomy" id="940139"/>
    <lineage>
        <taxon>Bacteria</taxon>
        <taxon>Pseudomonadati</taxon>
        <taxon>Acidobacteriota</taxon>
        <taxon>Terriglobia</taxon>
        <taxon>Terriglobales</taxon>
        <taxon>Acidobacteriaceae</taxon>
        <taxon>Terriglobus</taxon>
    </lineage>
</organism>
<comment type="caution">
    <text evidence="4">The sequence shown here is derived from an EMBL/GenBank/DDBJ whole genome shotgun (WGS) entry which is preliminary data.</text>
</comment>
<evidence type="ECO:0000313" key="5">
    <source>
        <dbReference type="Proteomes" id="UP001634747"/>
    </source>
</evidence>
<evidence type="ECO:0000256" key="1">
    <source>
        <dbReference type="ARBA" id="ARBA00007613"/>
    </source>
</evidence>
<dbReference type="PANTHER" id="PTHR30203:SF24">
    <property type="entry name" value="BLR4935 PROTEIN"/>
    <property type="match status" value="1"/>
</dbReference>
<sequence length="562" mass="61374">MKISILAATLVFAANAHAQDQTMPGMQMPAPQKPAATQRQHTKTVPKQKHAPQTMPGMDMSQHGDHQQQNMPGMDMSQHDHGAQEPMDGMDMQHMKGMHSASPEVQAPANSSITHPTMTLQEPEDPAHITGSNLPAPELLKEVLSRPPRALADFLSMADKSNPTIALANALVQRSAAQARQAGLYPNPTVGYQGEQIRGGSYGGGEQGGFVQQNIVLGGKLGLRRDIYNQQKRSDEIGVEEQTFRVHNDVTQAFYSALAAQALVEVRRHLLGVTLDAIETVHQLANVGQADAPDILQTEVEAEQAKVDYVTAQRQYMQSFRALASVSGQRDFPVSPLSGSLENPPQIDAEQQVNNIIANSPEVRRAQQEVAVAEARFKDAKREPIPDLQLRVGEQYNGELVRENPDIPAGAQSFASAGISVPLWNRNQGNKGAASVEVERARQSVVRTQLYLQHETAPLVQSYESSRFEADRYKTQLIPRAQRAYELYLKKYQAMAQAYPQVLVSQRTLFQLQVGYLSALRDAWSNAIALQNFTLSGGLQEPQSSGSSSTSLNLPAASGGIE</sequence>
<evidence type="ECO:0000313" key="4">
    <source>
        <dbReference type="EMBL" id="MFN2977590.1"/>
    </source>
</evidence>
<comment type="similarity">
    <text evidence="1">Belongs to the outer membrane factor (OMF) (TC 1.B.17) family.</text>
</comment>
<name>A0ABW9KRU2_9BACT</name>
<accession>A0ABW9KRU2</accession>
<dbReference type="PANTHER" id="PTHR30203">
    <property type="entry name" value="OUTER MEMBRANE CATION EFFLUX PROTEIN"/>
    <property type="match status" value="1"/>
</dbReference>
<dbReference type="InterPro" id="IPR003423">
    <property type="entry name" value="OMP_efflux"/>
</dbReference>
<keyword evidence="5" id="KW-1185">Reference proteome</keyword>
<dbReference type="EMBL" id="JBJYXY010000002">
    <property type="protein sequence ID" value="MFN2977590.1"/>
    <property type="molecule type" value="Genomic_DNA"/>
</dbReference>
<proteinExistence type="inferred from homology"/>
<feature type="chain" id="PRO_5046442342" evidence="3">
    <location>
        <begin position="19"/>
        <end position="562"/>
    </location>
</feature>